<sequence length="327" mass="35919">MRIGLFCTYENPQLDYASAFREQTELVERIEALGFEEAWIAEHHFNPQAASPSCLPILAYLAGRTSRIRLGSAAVLLPLHNPITVAEDVATVDILSGGRFEFGVAKGGPFPMQMKHFGVAKEDARDRTLEALDLIEALLDGASVTFKGRFYAAEGLELVPRPVQKPVPVHMASATPETVALAARRGYGLMAAPPFPLKGLAANLARYRETAPDGDPRLTLIRFLHLAESRAQAVEEAKAFLAPFVERMRATTAQVRPDWTPWFELDRMIADSLIGTEADVAAQVATLEREFAPRTLVLKPMAPSYAKRLSDLETFAARIRPQLRAAA</sequence>
<dbReference type="GO" id="GO:0016705">
    <property type="term" value="F:oxidoreductase activity, acting on paired donors, with incorporation or reduction of molecular oxygen"/>
    <property type="evidence" value="ECO:0007669"/>
    <property type="project" value="InterPro"/>
</dbReference>
<comment type="similarity">
    <text evidence="1">Belongs to the bacterial luciferase oxidoreductase family.</text>
</comment>
<dbReference type="GeneID" id="95775547"/>
<dbReference type="InterPro" id="IPR011251">
    <property type="entry name" value="Luciferase-like_dom"/>
</dbReference>
<dbReference type="PANTHER" id="PTHR30137">
    <property type="entry name" value="LUCIFERASE-LIKE MONOOXYGENASE"/>
    <property type="match status" value="1"/>
</dbReference>
<dbReference type="InterPro" id="IPR036661">
    <property type="entry name" value="Luciferase-like_sf"/>
</dbReference>
<reference evidence="6 7" key="1">
    <citation type="submission" date="2019-05" db="EMBL/GenBank/DDBJ databases">
        <authorList>
            <person name="Zhou X."/>
        </authorList>
    </citation>
    <scope>NUCLEOTIDE SEQUENCE [LARGE SCALE GENOMIC DNA]</scope>
    <source>
        <strain evidence="6 7">DSM 432</strain>
    </source>
</reference>
<evidence type="ECO:0000256" key="1">
    <source>
        <dbReference type="ARBA" id="ARBA00010426"/>
    </source>
</evidence>
<proteinExistence type="inferred from homology"/>
<keyword evidence="3" id="KW-0560">Oxidoreductase</keyword>
<comment type="caution">
    <text evidence="6">The sequence shown here is derived from an EMBL/GenBank/DDBJ whole genome shotgun (WGS) entry which is preliminary data.</text>
</comment>
<dbReference type="SUPFAM" id="SSF51679">
    <property type="entry name" value="Bacterial luciferase-like"/>
    <property type="match status" value="1"/>
</dbReference>
<dbReference type="Gene3D" id="3.20.20.30">
    <property type="entry name" value="Luciferase-like domain"/>
    <property type="match status" value="1"/>
</dbReference>
<dbReference type="InterPro" id="IPR050766">
    <property type="entry name" value="Bact_Lucif_Oxidored"/>
</dbReference>
<dbReference type="Pfam" id="PF00296">
    <property type="entry name" value="Bac_luciferase"/>
    <property type="match status" value="1"/>
</dbReference>
<keyword evidence="2" id="KW-0285">Flavoprotein</keyword>
<protein>
    <submittedName>
        <fullName evidence="6">LLM class flavin-dependent oxidoreductase</fullName>
    </submittedName>
</protein>
<evidence type="ECO:0000313" key="7">
    <source>
        <dbReference type="Proteomes" id="UP000305131"/>
    </source>
</evidence>
<dbReference type="AlphaFoldDB" id="A0A6C1KPQ6"/>
<evidence type="ECO:0000256" key="3">
    <source>
        <dbReference type="ARBA" id="ARBA00023002"/>
    </source>
</evidence>
<accession>A0A6C1KPQ6</accession>
<dbReference type="Proteomes" id="UP000305131">
    <property type="component" value="Unassembled WGS sequence"/>
</dbReference>
<organism evidence="6 7">
    <name type="scientific">Xanthobacter autotrophicus</name>
    <dbReference type="NCBI Taxonomy" id="280"/>
    <lineage>
        <taxon>Bacteria</taxon>
        <taxon>Pseudomonadati</taxon>
        <taxon>Pseudomonadota</taxon>
        <taxon>Alphaproteobacteria</taxon>
        <taxon>Hyphomicrobiales</taxon>
        <taxon>Xanthobacteraceae</taxon>
        <taxon>Xanthobacter</taxon>
    </lineage>
</organism>
<evidence type="ECO:0000256" key="4">
    <source>
        <dbReference type="ARBA" id="ARBA00023033"/>
    </source>
</evidence>
<gene>
    <name evidence="6" type="ORF">FBQ73_19025</name>
</gene>
<feature type="domain" description="Luciferase-like" evidence="5">
    <location>
        <begin position="1"/>
        <end position="289"/>
    </location>
</feature>
<dbReference type="GO" id="GO:0005829">
    <property type="term" value="C:cytosol"/>
    <property type="evidence" value="ECO:0007669"/>
    <property type="project" value="TreeGrafter"/>
</dbReference>
<dbReference type="PANTHER" id="PTHR30137:SF16">
    <property type="entry name" value="BLL0895 PROTEIN"/>
    <property type="match status" value="1"/>
</dbReference>
<evidence type="ECO:0000259" key="5">
    <source>
        <dbReference type="Pfam" id="PF00296"/>
    </source>
</evidence>
<dbReference type="RefSeq" id="WP_138401056.1">
    <property type="nucleotide sequence ID" value="NZ_JBAFVI010000006.1"/>
</dbReference>
<name>A0A6C1KPQ6_XANAU</name>
<dbReference type="EMBL" id="VAUP01000037">
    <property type="protein sequence ID" value="TLX41546.1"/>
    <property type="molecule type" value="Genomic_DNA"/>
</dbReference>
<evidence type="ECO:0000313" key="6">
    <source>
        <dbReference type="EMBL" id="TLX41546.1"/>
    </source>
</evidence>
<dbReference type="GO" id="GO:0004497">
    <property type="term" value="F:monooxygenase activity"/>
    <property type="evidence" value="ECO:0007669"/>
    <property type="project" value="UniProtKB-KW"/>
</dbReference>
<dbReference type="OrthoDB" id="9804736at2"/>
<keyword evidence="4" id="KW-0503">Monooxygenase</keyword>
<evidence type="ECO:0000256" key="2">
    <source>
        <dbReference type="ARBA" id="ARBA00022630"/>
    </source>
</evidence>